<sequence>MIVMAYRIYRYINFDKMNCQKFIENKIKEISKEKVILDVGGGKPFTKWLSSYKELFANSDYKTMDYDKNTGADIVGDIHNIPLPEGSIDAIICHSVLEHVRDPQKAMDEMHRVLRHGGKMFFHVPSIYPYHAKKGFYPDYWRFFDDAIELLFKDFSKVECVKRGGYFKALLFFIPFQHRLRFVIDPLADFLDAVFKTERRTTTSGYYVFAIK</sequence>
<dbReference type="Gene3D" id="3.40.50.150">
    <property type="entry name" value="Vaccinia Virus protein VP39"/>
    <property type="match status" value="1"/>
</dbReference>
<reference evidence="2 3" key="1">
    <citation type="journal article" date="2016" name="Nat. Commun.">
        <title>Thousands of microbial genomes shed light on interconnected biogeochemical processes in an aquifer system.</title>
        <authorList>
            <person name="Anantharaman K."/>
            <person name="Brown C.T."/>
            <person name="Hug L.A."/>
            <person name="Sharon I."/>
            <person name="Castelle C.J."/>
            <person name="Probst A.J."/>
            <person name="Thomas B.C."/>
            <person name="Singh A."/>
            <person name="Wilkins M.J."/>
            <person name="Karaoz U."/>
            <person name="Brodie E.L."/>
            <person name="Williams K.H."/>
            <person name="Hubbard S.S."/>
            <person name="Banfield J.F."/>
        </authorList>
    </citation>
    <scope>NUCLEOTIDE SEQUENCE [LARGE SCALE GENOMIC DNA]</scope>
</reference>
<dbReference type="Proteomes" id="UP000179264">
    <property type="component" value="Unassembled WGS sequence"/>
</dbReference>
<dbReference type="InterPro" id="IPR029063">
    <property type="entry name" value="SAM-dependent_MTases_sf"/>
</dbReference>
<dbReference type="SUPFAM" id="SSF53335">
    <property type="entry name" value="S-adenosyl-L-methionine-dependent methyltransferases"/>
    <property type="match status" value="1"/>
</dbReference>
<dbReference type="InterPro" id="IPR013216">
    <property type="entry name" value="Methyltransf_11"/>
</dbReference>
<protein>
    <recommendedName>
        <fullName evidence="1">Methyltransferase type 11 domain-containing protein</fullName>
    </recommendedName>
</protein>
<dbReference type="EMBL" id="MHVL01000028">
    <property type="protein sequence ID" value="OHA93035.1"/>
    <property type="molecule type" value="Genomic_DNA"/>
</dbReference>
<dbReference type="AlphaFoldDB" id="A0A1G2T6Y5"/>
<comment type="caution">
    <text evidence="2">The sequence shown here is derived from an EMBL/GenBank/DDBJ whole genome shotgun (WGS) entry which is preliminary data.</text>
</comment>
<gene>
    <name evidence="2" type="ORF">A2W58_02090</name>
</gene>
<name>A0A1G2T6Y5_9BACT</name>
<accession>A0A1G2T6Y5</accession>
<evidence type="ECO:0000313" key="3">
    <source>
        <dbReference type="Proteomes" id="UP000179264"/>
    </source>
</evidence>
<proteinExistence type="predicted"/>
<dbReference type="GO" id="GO:0008757">
    <property type="term" value="F:S-adenosylmethionine-dependent methyltransferase activity"/>
    <property type="evidence" value="ECO:0007669"/>
    <property type="project" value="InterPro"/>
</dbReference>
<dbReference type="CDD" id="cd02440">
    <property type="entry name" value="AdoMet_MTases"/>
    <property type="match status" value="1"/>
</dbReference>
<feature type="domain" description="Methyltransferase type 11" evidence="1">
    <location>
        <begin position="39"/>
        <end position="122"/>
    </location>
</feature>
<organism evidence="2 3">
    <name type="scientific">Candidatus Zambryskibacteria bacterium RIFCSPHIGHO2_02_38_10.5</name>
    <dbReference type="NCBI Taxonomy" id="1802742"/>
    <lineage>
        <taxon>Bacteria</taxon>
        <taxon>Candidatus Zambryskiibacteriota</taxon>
    </lineage>
</organism>
<dbReference type="Pfam" id="PF08241">
    <property type="entry name" value="Methyltransf_11"/>
    <property type="match status" value="1"/>
</dbReference>
<evidence type="ECO:0000313" key="2">
    <source>
        <dbReference type="EMBL" id="OHA93035.1"/>
    </source>
</evidence>
<evidence type="ECO:0000259" key="1">
    <source>
        <dbReference type="Pfam" id="PF08241"/>
    </source>
</evidence>